<reference evidence="3" key="1">
    <citation type="journal article" date="2005" name="Nature">
        <title>The map-based sequence of the rice genome.</title>
        <authorList>
            <consortium name="International rice genome sequencing project (IRGSP)"/>
            <person name="Matsumoto T."/>
            <person name="Wu J."/>
            <person name="Kanamori H."/>
            <person name="Katayose Y."/>
            <person name="Fujisawa M."/>
            <person name="Namiki N."/>
            <person name="Mizuno H."/>
            <person name="Yamamoto K."/>
            <person name="Antonio B.A."/>
            <person name="Baba T."/>
            <person name="Sakata K."/>
            <person name="Nagamura Y."/>
            <person name="Aoki H."/>
            <person name="Arikawa K."/>
            <person name="Arita K."/>
            <person name="Bito T."/>
            <person name="Chiden Y."/>
            <person name="Fujitsuka N."/>
            <person name="Fukunaka R."/>
            <person name="Hamada M."/>
            <person name="Harada C."/>
            <person name="Hayashi A."/>
            <person name="Hijishita S."/>
            <person name="Honda M."/>
            <person name="Hosokawa S."/>
            <person name="Ichikawa Y."/>
            <person name="Idonuma A."/>
            <person name="Iijima M."/>
            <person name="Ikeda M."/>
            <person name="Ikeno M."/>
            <person name="Ito K."/>
            <person name="Ito S."/>
            <person name="Ito T."/>
            <person name="Ito Y."/>
            <person name="Ito Y."/>
            <person name="Iwabuchi A."/>
            <person name="Kamiya K."/>
            <person name="Karasawa W."/>
            <person name="Kurita K."/>
            <person name="Katagiri S."/>
            <person name="Kikuta A."/>
            <person name="Kobayashi H."/>
            <person name="Kobayashi N."/>
            <person name="Machita K."/>
            <person name="Maehara T."/>
            <person name="Masukawa M."/>
            <person name="Mizubayashi T."/>
            <person name="Mukai Y."/>
            <person name="Nagasaki H."/>
            <person name="Nagata Y."/>
            <person name="Naito S."/>
            <person name="Nakashima M."/>
            <person name="Nakama Y."/>
            <person name="Nakamichi Y."/>
            <person name="Nakamura M."/>
            <person name="Meguro A."/>
            <person name="Negishi M."/>
            <person name="Ohta I."/>
            <person name="Ohta T."/>
            <person name="Okamoto M."/>
            <person name="Ono N."/>
            <person name="Saji S."/>
            <person name="Sakaguchi M."/>
            <person name="Sakai K."/>
            <person name="Shibata M."/>
            <person name="Shimokawa T."/>
            <person name="Song J."/>
            <person name="Takazaki Y."/>
            <person name="Terasawa K."/>
            <person name="Tsugane M."/>
            <person name="Tsuji K."/>
            <person name="Ueda S."/>
            <person name="Waki K."/>
            <person name="Yamagata H."/>
            <person name="Yamamoto M."/>
            <person name="Yamamoto S."/>
            <person name="Yamane H."/>
            <person name="Yoshiki S."/>
            <person name="Yoshihara R."/>
            <person name="Yukawa K."/>
            <person name="Zhong H."/>
            <person name="Yano M."/>
            <person name="Yuan Q."/>
            <person name="Ouyang S."/>
            <person name="Liu J."/>
            <person name="Jones K.M."/>
            <person name="Gansberger K."/>
            <person name="Moffat K."/>
            <person name="Hill J."/>
            <person name="Bera J."/>
            <person name="Fadrosh D."/>
            <person name="Jin S."/>
            <person name="Johri S."/>
            <person name="Kim M."/>
            <person name="Overton L."/>
            <person name="Reardon M."/>
            <person name="Tsitrin T."/>
            <person name="Vuong H."/>
            <person name="Weaver B."/>
            <person name="Ciecko A."/>
            <person name="Tallon L."/>
            <person name="Jackson J."/>
            <person name="Pai G."/>
            <person name="Aken S.V."/>
            <person name="Utterback T."/>
            <person name="Reidmuller S."/>
            <person name="Feldblyum T."/>
            <person name="Hsiao J."/>
            <person name="Zismann V."/>
            <person name="Iobst S."/>
            <person name="de Vazeille A.R."/>
            <person name="Buell C.R."/>
            <person name="Ying K."/>
            <person name="Li Y."/>
            <person name="Lu T."/>
            <person name="Huang Y."/>
            <person name="Zhao Q."/>
            <person name="Feng Q."/>
            <person name="Zhang L."/>
            <person name="Zhu J."/>
            <person name="Weng Q."/>
            <person name="Mu J."/>
            <person name="Lu Y."/>
            <person name="Fan D."/>
            <person name="Liu Y."/>
            <person name="Guan J."/>
            <person name="Zhang Y."/>
            <person name="Yu S."/>
            <person name="Liu X."/>
            <person name="Zhang Y."/>
            <person name="Hong G."/>
            <person name="Han B."/>
            <person name="Choisne N."/>
            <person name="Demange N."/>
            <person name="Orjeda G."/>
            <person name="Samain S."/>
            <person name="Cattolico L."/>
            <person name="Pelletier E."/>
            <person name="Couloux A."/>
            <person name="Segurens B."/>
            <person name="Wincker P."/>
            <person name="D'Hont A."/>
            <person name="Scarpelli C."/>
            <person name="Weissenbach J."/>
            <person name="Salanoubat M."/>
            <person name="Quetier F."/>
            <person name="Yu Y."/>
            <person name="Kim H.R."/>
            <person name="Rambo T."/>
            <person name="Currie J."/>
            <person name="Collura K."/>
            <person name="Luo M."/>
            <person name="Yang T."/>
            <person name="Ammiraju J.S.S."/>
            <person name="Engler F."/>
            <person name="Soderlund C."/>
            <person name="Wing R.A."/>
            <person name="Palmer L.E."/>
            <person name="de la Bastide M."/>
            <person name="Spiegel L."/>
            <person name="Nascimento L."/>
            <person name="Zutavern T."/>
            <person name="O'Shaughnessy A."/>
            <person name="Dike S."/>
            <person name="Dedhia N."/>
            <person name="Preston R."/>
            <person name="Balija V."/>
            <person name="McCombie W.R."/>
            <person name="Chow T."/>
            <person name="Chen H."/>
            <person name="Chung M."/>
            <person name="Chen C."/>
            <person name="Shaw J."/>
            <person name="Wu H."/>
            <person name="Hsiao K."/>
            <person name="Chao Y."/>
            <person name="Chu M."/>
            <person name="Cheng C."/>
            <person name="Hour A."/>
            <person name="Lee P."/>
            <person name="Lin S."/>
            <person name="Lin Y."/>
            <person name="Liou J."/>
            <person name="Liu S."/>
            <person name="Hsing Y."/>
            <person name="Raghuvanshi S."/>
            <person name="Mohanty A."/>
            <person name="Bharti A.K."/>
            <person name="Gaur A."/>
            <person name="Gupta V."/>
            <person name="Kumar D."/>
            <person name="Ravi V."/>
            <person name="Vij S."/>
            <person name="Kapur A."/>
            <person name="Khurana P."/>
            <person name="Khurana P."/>
            <person name="Khurana J.P."/>
            <person name="Tyagi A.K."/>
            <person name="Gaikwad K."/>
            <person name="Singh A."/>
            <person name="Dalal V."/>
            <person name="Srivastava S."/>
            <person name="Dixit A."/>
            <person name="Pal A.K."/>
            <person name="Ghazi I.A."/>
            <person name="Yadav M."/>
            <person name="Pandit A."/>
            <person name="Bhargava A."/>
            <person name="Sureshbabu K."/>
            <person name="Batra K."/>
            <person name="Sharma T.R."/>
            <person name="Mohapatra T."/>
            <person name="Singh N.K."/>
            <person name="Messing J."/>
            <person name="Nelson A.B."/>
            <person name="Fuks G."/>
            <person name="Kavchok S."/>
            <person name="Keizer G."/>
            <person name="Linton E."/>
            <person name="Llaca V."/>
            <person name="Song R."/>
            <person name="Tanyolac B."/>
            <person name="Young S."/>
            <person name="Ho-Il K."/>
            <person name="Hahn J.H."/>
            <person name="Sangsakoo G."/>
            <person name="Vanavichit A."/>
            <person name="de Mattos Luiz.A.T."/>
            <person name="Zimmer P.D."/>
            <person name="Malone G."/>
            <person name="Dellagostin O."/>
            <person name="de Oliveira A.C."/>
            <person name="Bevan M."/>
            <person name="Bancroft I."/>
            <person name="Minx P."/>
            <person name="Cordum H."/>
            <person name="Wilson R."/>
            <person name="Cheng Z."/>
            <person name="Jin W."/>
            <person name="Jiang J."/>
            <person name="Leong S.A."/>
            <person name="Iwama H."/>
            <person name="Gojobori T."/>
            <person name="Itoh T."/>
            <person name="Niimura Y."/>
            <person name="Fujii Y."/>
            <person name="Habara T."/>
            <person name="Sakai H."/>
            <person name="Sato Y."/>
            <person name="Wilson G."/>
            <person name="Kumar K."/>
            <person name="McCouch S."/>
            <person name="Juretic N."/>
            <person name="Hoen D."/>
            <person name="Wright S."/>
            <person name="Bruskiewich R."/>
            <person name="Bureau T."/>
            <person name="Miyao A."/>
            <person name="Hirochika H."/>
            <person name="Nishikawa T."/>
            <person name="Kadowaki K."/>
            <person name="Sugiura M."/>
            <person name="Burr B."/>
            <person name="Sasaki T."/>
        </authorList>
    </citation>
    <scope>NUCLEOTIDE SEQUENCE [LARGE SCALE GENOMIC DNA]</scope>
    <source>
        <strain evidence="3">cv. Nipponbare</strain>
    </source>
</reference>
<feature type="compositionally biased region" description="Basic residues" evidence="1">
    <location>
        <begin position="21"/>
        <end position="32"/>
    </location>
</feature>
<accession>Q6ZH03</accession>
<feature type="compositionally biased region" description="Basic and acidic residues" evidence="1">
    <location>
        <begin position="44"/>
        <end position="57"/>
    </location>
</feature>
<dbReference type="EMBL" id="AP004096">
    <property type="protein sequence ID" value="BAD07658.1"/>
    <property type="molecule type" value="Genomic_DNA"/>
</dbReference>
<name>Q6ZH03_ORYSJ</name>
<evidence type="ECO:0000313" key="3">
    <source>
        <dbReference type="Proteomes" id="UP000000763"/>
    </source>
</evidence>
<protein>
    <submittedName>
        <fullName evidence="2">Uncharacterized protein</fullName>
    </submittedName>
</protein>
<feature type="region of interest" description="Disordered" evidence="1">
    <location>
        <begin position="1"/>
        <end position="91"/>
    </location>
</feature>
<reference evidence="3" key="2">
    <citation type="journal article" date="2008" name="Nucleic Acids Res.">
        <title>The rice annotation project database (RAP-DB): 2008 update.</title>
        <authorList>
            <consortium name="The rice annotation project (RAP)"/>
        </authorList>
    </citation>
    <scope>GENOME REANNOTATION</scope>
    <source>
        <strain evidence="3">cv. Nipponbare</strain>
    </source>
</reference>
<evidence type="ECO:0000256" key="1">
    <source>
        <dbReference type="SAM" id="MobiDB-lite"/>
    </source>
</evidence>
<gene>
    <name evidence="2" type="primary">OJ1743_B12.7</name>
</gene>
<proteinExistence type="predicted"/>
<dbReference type="Proteomes" id="UP000000763">
    <property type="component" value="Chromosome 2"/>
</dbReference>
<organism evidence="2 3">
    <name type="scientific">Oryza sativa subsp. japonica</name>
    <name type="common">Rice</name>
    <dbReference type="NCBI Taxonomy" id="39947"/>
    <lineage>
        <taxon>Eukaryota</taxon>
        <taxon>Viridiplantae</taxon>
        <taxon>Streptophyta</taxon>
        <taxon>Embryophyta</taxon>
        <taxon>Tracheophyta</taxon>
        <taxon>Spermatophyta</taxon>
        <taxon>Magnoliopsida</taxon>
        <taxon>Liliopsida</taxon>
        <taxon>Poales</taxon>
        <taxon>Poaceae</taxon>
        <taxon>BOP clade</taxon>
        <taxon>Oryzoideae</taxon>
        <taxon>Oryzeae</taxon>
        <taxon>Oryzinae</taxon>
        <taxon>Oryza</taxon>
        <taxon>Oryza sativa</taxon>
    </lineage>
</organism>
<evidence type="ECO:0000313" key="2">
    <source>
        <dbReference type="EMBL" id="BAD07658.1"/>
    </source>
</evidence>
<feature type="compositionally biased region" description="Basic residues" evidence="1">
    <location>
        <begin position="58"/>
        <end position="69"/>
    </location>
</feature>
<sequence>MAAAGGGHSGDARRQPGGAPRRGRAATLRGRRQGGAGVCRRRGRLEGANDAGIDRARRERRRTAARRRPAVGGGHEGQAPSPQPSSSRREVVLTDASSWCCSFSQLDTLPLVKLHYLTEQIAVTLTQNRASRKPWEEGK</sequence>
<dbReference type="AlphaFoldDB" id="Q6ZH03"/>